<comment type="caution">
    <text evidence="3">The sequence shown here is derived from an EMBL/GenBank/DDBJ whole genome shotgun (WGS) entry which is preliminary data.</text>
</comment>
<feature type="compositionally biased region" description="Basic and acidic residues" evidence="2">
    <location>
        <begin position="606"/>
        <end position="615"/>
    </location>
</feature>
<evidence type="ECO:0000256" key="1">
    <source>
        <dbReference type="SAM" id="Coils"/>
    </source>
</evidence>
<feature type="coiled-coil region" evidence="1">
    <location>
        <begin position="780"/>
        <end position="807"/>
    </location>
</feature>
<feature type="region of interest" description="Disordered" evidence="2">
    <location>
        <begin position="595"/>
        <end position="641"/>
    </location>
</feature>
<evidence type="ECO:0000313" key="4">
    <source>
        <dbReference type="Proteomes" id="UP000578819"/>
    </source>
</evidence>
<accession>A0A7W7WM91</accession>
<sequence>MSALAGPTVPSPGPHLSDAQLAGWRDAVAHGRLPDPVRSRWQILRAGVIGLWEFDVAEYVFADGRAQFVGANQSGKSTLMTLTTLIMLAGNLERQNIDTFGDSGKDFRYYVEPSGNDQDRRDDSATAHRGWAWVEYGRIRDEGTSEFFTTLLYAQAKRGVSQLTRTWMICHGTARVRAGLDLVSGQAVTEPKHLDGIDGVQVFPTGTHYRRKLTTTLFGFTDEDRYATVLELLKTLRTPHLGQKLNPDWFTNQIRSALPPLARDEIEGLASGWQQVEQVGADRTDAEEARSAIVDYVTKAWRPWADAVLRQHADTLAEADAALSAASAAVDAAAATLDQARQALNAESTKTQQLTNAAERNRGAHQQLLESAAYKSATSRAEAATFARRAANQAATRANEAKAALVTLGSLYEQALAKQTKAQADLETARTGYQAAVTATVTAAGTAMLGDLAAQWAADADTARLDAAVAARRTAVATLRNLLRETTKLAAKYRTADDLASAAKADLNTRNADAEAAAGRLSDAIQQLSDDMERWAASLTGPAPESALQQRWLEQVTTESIAASPRQVLQQMLIRDWLTPAVDPRTTRVAQLRTEAEQQQSAATAADREADELAMHGDPVPPAPAGWTRRPRPPFPSADGAPLWRLVDPADGVERDVLDQVEAALTAAGLLDAWVTVDGVYTAGRDGTDMVATSLPTATGPALSRVLVPAGDSGPLTATITTILDGIGFTPAGQPHASAVAVAVDGRWQTPTAAGQAGPTEHGAELIGAAARAAARQRRITELHELAEQHRAQADDANQAADTVIDEIAALRTAAEQAPSDGDTVAAALALTAANRERDTAQRKHMALAGKADAARQVWETATADATAHALEHRLPNSDEHLDNVTEALDDAAAATGRLRLAVQGRDTAEQTSAAAESKTIESEAQLDAGVEAERTAAAEAALLDERATEAEKAVGRGDQELFDRATELDREADALKSAIAASHRDGLALAGAAATAQSDWEQRRREQATAEQDRGVAVVSWWIPVDAGLAAARNLPEPSGRTVDDALQQARTAIANLRPASWPATRTGREDRVRQVTARLFAGPYTELQTSLEAKGGRAVHAAEADDARPLPEITMVVEASGKQLTPAAAIAHLDDQIAKLSATHDEKLHQMYAQILSSTFINHLRDRLKRVLSLLSTVNDVLERHPTGANRTTLRLRRHPRNEQQAGYKILRALESGSFESDAAQEQLQAFLIERLQQVQEAGLPGVDDWTDRLATLLDYRDWFDVVCEFRVGTAPDPKWKPLTKQVHAVDSGGGKVVTLMQPLLATLVALYSDNPAGPRPLWLDEAFEGVDPNNRAIMLRMLCDFDLDFLLAGPGALVAAAQVPAAAIWTITRAPAPLPGVDLSLMLWAGNTLQIVPVADTAAPLLATPRPAEQDGPDLLSTLTADAAAPGSQEMR</sequence>
<proteinExistence type="predicted"/>
<dbReference type="Pfam" id="PF13558">
    <property type="entry name" value="SbcC_Walker_B"/>
    <property type="match status" value="1"/>
</dbReference>
<dbReference type="InterPro" id="IPR013496">
    <property type="entry name" value="CHP02680"/>
</dbReference>
<reference evidence="3 4" key="1">
    <citation type="submission" date="2020-08" db="EMBL/GenBank/DDBJ databases">
        <title>Sequencing the genomes of 1000 actinobacteria strains.</title>
        <authorList>
            <person name="Klenk H.-P."/>
        </authorList>
    </citation>
    <scope>NUCLEOTIDE SEQUENCE [LARGE SCALE GENOMIC DNA]</scope>
    <source>
        <strain evidence="3 4">DSM 45886</strain>
    </source>
</reference>
<protein>
    <submittedName>
        <fullName evidence="3">Uncharacterized protein (TIGR02680 family)</fullName>
    </submittedName>
</protein>
<dbReference type="SUPFAM" id="SSF52540">
    <property type="entry name" value="P-loop containing nucleoside triphosphate hydrolases"/>
    <property type="match status" value="1"/>
</dbReference>
<dbReference type="RefSeq" id="WP_184532115.1">
    <property type="nucleotide sequence ID" value="NZ_JACHJW010000001.1"/>
</dbReference>
<name>A0A7W7WM91_9ACTN</name>
<gene>
    <name evidence="3" type="ORF">FHR38_000318</name>
</gene>
<evidence type="ECO:0000256" key="2">
    <source>
        <dbReference type="SAM" id="MobiDB-lite"/>
    </source>
</evidence>
<dbReference type="EMBL" id="JACHJW010000001">
    <property type="protein sequence ID" value="MBB4956585.1"/>
    <property type="molecule type" value="Genomic_DNA"/>
</dbReference>
<dbReference type="InterPro" id="IPR027417">
    <property type="entry name" value="P-loop_NTPase"/>
</dbReference>
<keyword evidence="4" id="KW-1185">Reference proteome</keyword>
<dbReference type="Proteomes" id="UP000578819">
    <property type="component" value="Unassembled WGS sequence"/>
</dbReference>
<keyword evidence="1" id="KW-0175">Coiled coil</keyword>
<dbReference type="NCBIfam" id="TIGR02680">
    <property type="entry name" value="TIGR02680 family protein"/>
    <property type="match status" value="1"/>
</dbReference>
<evidence type="ECO:0000313" key="3">
    <source>
        <dbReference type="EMBL" id="MBB4956585.1"/>
    </source>
</evidence>
<organism evidence="3 4">
    <name type="scientific">Micromonospora polyrhachis</name>
    <dbReference type="NCBI Taxonomy" id="1282883"/>
    <lineage>
        <taxon>Bacteria</taxon>
        <taxon>Bacillati</taxon>
        <taxon>Actinomycetota</taxon>
        <taxon>Actinomycetes</taxon>
        <taxon>Micromonosporales</taxon>
        <taxon>Micromonosporaceae</taxon>
        <taxon>Micromonospora</taxon>
    </lineage>
</organism>